<comment type="caution">
    <text evidence="1">The sequence shown here is derived from an EMBL/GenBank/DDBJ whole genome shotgun (WGS) entry which is preliminary data.</text>
</comment>
<dbReference type="Proteomes" id="UP000614460">
    <property type="component" value="Unassembled WGS sequence"/>
</dbReference>
<dbReference type="EMBL" id="BMKM01000002">
    <property type="protein sequence ID" value="GGE16248.1"/>
    <property type="molecule type" value="Genomic_DNA"/>
</dbReference>
<dbReference type="AlphaFoldDB" id="A0A8H9KT32"/>
<accession>A0A8H9KT32</accession>
<keyword evidence="2" id="KW-1185">Reference proteome</keyword>
<organism evidence="1 2">
    <name type="scientific">Sphingobacterium cellulitidis</name>
    <dbReference type="NCBI Taxonomy" id="1768011"/>
    <lineage>
        <taxon>Bacteria</taxon>
        <taxon>Pseudomonadati</taxon>
        <taxon>Bacteroidota</taxon>
        <taxon>Sphingobacteriia</taxon>
        <taxon>Sphingobacteriales</taxon>
        <taxon>Sphingobacteriaceae</taxon>
        <taxon>Sphingobacterium</taxon>
    </lineage>
</organism>
<gene>
    <name evidence="1" type="ORF">GCM10011516_12470</name>
</gene>
<protein>
    <submittedName>
        <fullName evidence="1">Uncharacterized protein</fullName>
    </submittedName>
</protein>
<sequence length="69" mass="8135">MRGKRDLKIDKFLSPLYFQLEKYRKTVSILSIELAVNIERIYAKIQERLRSILYFSGPTNLGADLCRKL</sequence>
<evidence type="ECO:0000313" key="2">
    <source>
        <dbReference type="Proteomes" id="UP000614460"/>
    </source>
</evidence>
<reference evidence="1" key="1">
    <citation type="journal article" date="2014" name="Int. J. Syst. Evol. Microbiol.">
        <title>Complete genome sequence of Corynebacterium casei LMG S-19264T (=DSM 44701T), isolated from a smear-ripened cheese.</title>
        <authorList>
            <consortium name="US DOE Joint Genome Institute (JGI-PGF)"/>
            <person name="Walter F."/>
            <person name="Albersmeier A."/>
            <person name="Kalinowski J."/>
            <person name="Ruckert C."/>
        </authorList>
    </citation>
    <scope>NUCLEOTIDE SEQUENCE</scope>
    <source>
        <strain evidence="1">CGMCC 1.15966</strain>
    </source>
</reference>
<name>A0A8H9KT32_9SPHI</name>
<proteinExistence type="predicted"/>
<evidence type="ECO:0000313" key="1">
    <source>
        <dbReference type="EMBL" id="GGE16248.1"/>
    </source>
</evidence>
<reference evidence="1" key="2">
    <citation type="submission" date="2020-09" db="EMBL/GenBank/DDBJ databases">
        <authorList>
            <person name="Sun Q."/>
            <person name="Zhou Y."/>
        </authorList>
    </citation>
    <scope>NUCLEOTIDE SEQUENCE</scope>
    <source>
        <strain evidence="1">CGMCC 1.15966</strain>
    </source>
</reference>